<evidence type="ECO:0000256" key="1">
    <source>
        <dbReference type="SAM" id="Phobius"/>
    </source>
</evidence>
<reference evidence="2" key="3">
    <citation type="submission" date="2021-02" db="EMBL/GenBank/DDBJ databases">
        <authorList>
            <person name="Han P."/>
        </authorList>
    </citation>
    <scope>NUCLEOTIDE SEQUENCE</scope>
    <source>
        <strain evidence="2">Candidatus Nitrosotenuis uzonensis 5A</strain>
    </source>
</reference>
<proteinExistence type="predicted"/>
<dbReference type="STRING" id="1407055.NITUZ_140100"/>
<name>V6AR43_9ARCH</name>
<dbReference type="Proteomes" id="UP000018159">
    <property type="component" value="Unassembled WGS sequence"/>
</dbReference>
<sequence>MMLNQAALDQEDRQKYINIVVAAGIAGAVIFLAQDIMEWLLGVDFENPNIQNIPPAITTMLSKILPFLRFVGGGLIVVVVIIAVSKLKLALRPFR</sequence>
<protein>
    <submittedName>
        <fullName evidence="3">Uncharacterized protein</fullName>
    </submittedName>
</protein>
<evidence type="ECO:0000313" key="4">
    <source>
        <dbReference type="Proteomes" id="UP000018159"/>
    </source>
</evidence>
<gene>
    <name evidence="3" type="ORF">NITUZ_140100</name>
    <name evidence="2" type="ORF">NUZ5A_50061</name>
</gene>
<feature type="transmembrane region" description="Helical" evidence="1">
    <location>
        <begin position="16"/>
        <end position="33"/>
    </location>
</feature>
<dbReference type="Proteomes" id="UP000655759">
    <property type="component" value="Unassembled WGS sequence"/>
</dbReference>
<evidence type="ECO:0000313" key="2">
    <source>
        <dbReference type="EMBL" id="CAE6492629.1"/>
    </source>
</evidence>
<reference evidence="3" key="2">
    <citation type="submission" date="2013-10" db="EMBL/GenBank/DDBJ databases">
        <authorList>
            <person name="Regsiter A."/>
        </authorList>
    </citation>
    <scope>NUCLEOTIDE SEQUENCE</scope>
    <source>
        <strain evidence="3">N4</strain>
    </source>
</reference>
<reference evidence="3" key="1">
    <citation type="journal article" date="2013" name="PLoS ONE">
        <title>Enrichment and Genome Sequence of the Group I.1a Ammonia-Oxidizing Archaeon ?Ca. Nitrosotenuis uzonensis? Representing a Clade Globally.</title>
        <authorList>
            <person name="Lebedeva E.V."/>
            <person name="Hatzenpichler R."/>
            <person name="Pelletier E."/>
            <person name="Schuster N."/>
            <person name="Hauzmayer S."/>
            <person name="Bulaev A."/>
            <person name="Grigor'eva N.V."/>
            <person name="Galushko A."/>
            <person name="Schmid M."/>
            <person name="Palatinszky M."/>
            <person name="Le Paslier D."/>
            <person name="Daims H."/>
            <person name="Wagner M."/>
        </authorList>
    </citation>
    <scope>NUCLEOTIDE SEQUENCE [LARGE SCALE GENOMIC DNA]</scope>
    <source>
        <strain evidence="3">N4</strain>
    </source>
</reference>
<dbReference type="EMBL" id="CBTY010000006">
    <property type="protein sequence ID" value="CDI05025.1"/>
    <property type="molecule type" value="Genomic_DNA"/>
</dbReference>
<keyword evidence="4" id="KW-1185">Reference proteome</keyword>
<keyword evidence="1" id="KW-1133">Transmembrane helix</keyword>
<organism evidence="3 4">
    <name type="scientific">Candidatus Nitrosotenuis uzonensis</name>
    <dbReference type="NCBI Taxonomy" id="1407055"/>
    <lineage>
        <taxon>Archaea</taxon>
        <taxon>Nitrososphaerota</taxon>
        <taxon>Candidatus Nitrosotenuis</taxon>
    </lineage>
</organism>
<keyword evidence="1" id="KW-0812">Transmembrane</keyword>
<feature type="transmembrane region" description="Helical" evidence="1">
    <location>
        <begin position="64"/>
        <end position="85"/>
    </location>
</feature>
<evidence type="ECO:0000313" key="3">
    <source>
        <dbReference type="EMBL" id="CDI05025.1"/>
    </source>
</evidence>
<dbReference type="EMBL" id="CAJNAQ010000005">
    <property type="protein sequence ID" value="CAE6492629.1"/>
    <property type="molecule type" value="Genomic_DNA"/>
</dbReference>
<keyword evidence="1" id="KW-0472">Membrane</keyword>
<dbReference type="AlphaFoldDB" id="V6AR43"/>
<accession>V6AR43</accession>
<comment type="caution">
    <text evidence="3">The sequence shown here is derived from an EMBL/GenBank/DDBJ whole genome shotgun (WGS) entry which is preliminary data.</text>
</comment>